<dbReference type="PANTHER" id="PTHR36505">
    <property type="entry name" value="BLR1072 PROTEIN"/>
    <property type="match status" value="1"/>
</dbReference>
<dbReference type="SUPFAM" id="SSF50346">
    <property type="entry name" value="PRC-barrel domain"/>
    <property type="match status" value="2"/>
</dbReference>
<evidence type="ECO:0000259" key="2">
    <source>
        <dbReference type="PROSITE" id="PS50914"/>
    </source>
</evidence>
<dbReference type="OrthoDB" id="190593at2"/>
<dbReference type="InterPro" id="IPR007055">
    <property type="entry name" value="BON_dom"/>
</dbReference>
<keyword evidence="1" id="KW-0732">Signal</keyword>
<dbReference type="InterPro" id="IPR011033">
    <property type="entry name" value="PRC_barrel-like_sf"/>
</dbReference>
<dbReference type="AlphaFoldDB" id="A0A556QS42"/>
<dbReference type="Gene3D" id="2.30.30.240">
    <property type="entry name" value="PRC-barrel domain"/>
    <property type="match status" value="1"/>
</dbReference>
<reference evidence="3 4" key="1">
    <citation type="submission" date="2019-07" db="EMBL/GenBank/DDBJ databases">
        <title>Description of 53C-WASEF.</title>
        <authorList>
            <person name="Pitt A."/>
            <person name="Hahn M.W."/>
        </authorList>
    </citation>
    <scope>NUCLEOTIDE SEQUENCE [LARGE SCALE GENOMIC DNA]</scope>
    <source>
        <strain evidence="3 4">53C-WASEF</strain>
    </source>
</reference>
<evidence type="ECO:0000313" key="4">
    <source>
        <dbReference type="Proteomes" id="UP000315648"/>
    </source>
</evidence>
<dbReference type="PANTHER" id="PTHR36505:SF1">
    <property type="entry name" value="BLR1072 PROTEIN"/>
    <property type="match status" value="1"/>
</dbReference>
<evidence type="ECO:0000256" key="1">
    <source>
        <dbReference type="SAM" id="SignalP"/>
    </source>
</evidence>
<protein>
    <submittedName>
        <fullName evidence="3">BON domain-containing protein</fullName>
    </submittedName>
</protein>
<dbReference type="EMBL" id="VMBG01000001">
    <property type="protein sequence ID" value="TSJ79442.1"/>
    <property type="molecule type" value="Genomic_DNA"/>
</dbReference>
<dbReference type="Pfam" id="PF04972">
    <property type="entry name" value="BON"/>
    <property type="match status" value="1"/>
</dbReference>
<dbReference type="InterPro" id="IPR027275">
    <property type="entry name" value="PRC-brl_dom"/>
</dbReference>
<feature type="domain" description="BON" evidence="2">
    <location>
        <begin position="279"/>
        <end position="346"/>
    </location>
</feature>
<name>A0A556QS42_9BACT</name>
<sequence length="350" mass="37905">MKFTSTVVAAFLACCASLATHAETERPKEDFGPEKTIQDVSHIYIQNLQGEKLGRIKDLGIDLTNGRIIEVFVVSGEFLGMGGKVVAVPPLALVTNMTKAVYYLDVTQEEFKAAPGINLKKWTDYGRSDRVTATYKHFGQEPYFLQPGEVSDRSASRPKVPLGYVQRSSKILRLPVSNLNNEKLGSVASLKLDIDHGTIGNVIVRGPGFDKTKSVISPTALSFNATHTGLLLDDTKEEFANQPQIVVTPAGNGQEASSVEEAYKGPRTSSALEQGRSYADMDRTALITRNLRSARIQGLAVKVGTLDGRITLRGTANSENDKRRAGEVAIAASSIEVVDNQLTVTAPARR</sequence>
<feature type="signal peptide" evidence="1">
    <location>
        <begin position="1"/>
        <end position="22"/>
    </location>
</feature>
<feature type="chain" id="PRO_5021920289" evidence="1">
    <location>
        <begin position="23"/>
        <end position="350"/>
    </location>
</feature>
<comment type="caution">
    <text evidence="3">The sequence shown here is derived from an EMBL/GenBank/DDBJ whole genome shotgun (WGS) entry which is preliminary data.</text>
</comment>
<dbReference type="Gene3D" id="3.30.1340.30">
    <property type="match status" value="1"/>
</dbReference>
<gene>
    <name evidence="3" type="ORF">FPL22_09185</name>
</gene>
<keyword evidence="4" id="KW-1185">Reference proteome</keyword>
<dbReference type="Pfam" id="PF05239">
    <property type="entry name" value="PRC"/>
    <property type="match status" value="2"/>
</dbReference>
<dbReference type="RefSeq" id="WP_144229983.1">
    <property type="nucleotide sequence ID" value="NZ_CBCRVV010000031.1"/>
</dbReference>
<accession>A0A556QS42</accession>
<evidence type="ECO:0000313" key="3">
    <source>
        <dbReference type="EMBL" id="TSJ79442.1"/>
    </source>
</evidence>
<dbReference type="Proteomes" id="UP000315648">
    <property type="component" value="Unassembled WGS sequence"/>
</dbReference>
<dbReference type="PROSITE" id="PS50914">
    <property type="entry name" value="BON"/>
    <property type="match status" value="1"/>
</dbReference>
<organism evidence="3 4">
    <name type="scientific">Rariglobus hedericola</name>
    <dbReference type="NCBI Taxonomy" id="2597822"/>
    <lineage>
        <taxon>Bacteria</taxon>
        <taxon>Pseudomonadati</taxon>
        <taxon>Verrucomicrobiota</taxon>
        <taxon>Opitutia</taxon>
        <taxon>Opitutales</taxon>
        <taxon>Opitutaceae</taxon>
        <taxon>Rariglobus</taxon>
    </lineage>
</organism>
<proteinExistence type="predicted"/>